<feature type="transmembrane region" description="Helical" evidence="1">
    <location>
        <begin position="85"/>
        <end position="109"/>
    </location>
</feature>
<proteinExistence type="predicted"/>
<evidence type="ECO:0000313" key="2">
    <source>
        <dbReference type="EMBL" id="CAL8142990.1"/>
    </source>
</evidence>
<feature type="transmembrane region" description="Helical" evidence="1">
    <location>
        <begin position="121"/>
        <end position="143"/>
    </location>
</feature>
<accession>A0ABP1S3D1</accession>
<comment type="caution">
    <text evidence="2">The sequence shown here is derived from an EMBL/GenBank/DDBJ whole genome shotgun (WGS) entry which is preliminary data.</text>
</comment>
<dbReference type="EMBL" id="CAXLJM020000151">
    <property type="protein sequence ID" value="CAL8142990.1"/>
    <property type="molecule type" value="Genomic_DNA"/>
</dbReference>
<keyword evidence="1" id="KW-1133">Transmembrane helix</keyword>
<keyword evidence="3" id="KW-1185">Reference proteome</keyword>
<gene>
    <name evidence="2" type="ORF">ODALV1_LOCUS29213</name>
</gene>
<name>A0ABP1S3D1_9HEXA</name>
<evidence type="ECO:0000313" key="3">
    <source>
        <dbReference type="Proteomes" id="UP001642540"/>
    </source>
</evidence>
<sequence length="220" mass="24348">MCCIICLSVRGAAYFGTAAQILLGLALTLRELSLLWSMPPWDRIEADSYVLYLAIILMVYGMLILCFGCWIFRAMEKRSLRLLKVSVGGFTILQCLIVLTHVSLLVIAYDVLKEDEKVSQLIMLILNFVLSSLHLSILFLYIIRYPRMAILTTMGASDTSESNLTVSVNSGGGLKKSSGGVGYHRQSLSSHGSSVRSTATIRECAPGQRYVDGEWENLHC</sequence>
<feature type="transmembrane region" description="Helical" evidence="1">
    <location>
        <begin position="49"/>
        <end position="73"/>
    </location>
</feature>
<keyword evidence="1" id="KW-0472">Membrane</keyword>
<keyword evidence="1" id="KW-0812">Transmembrane</keyword>
<evidence type="ECO:0000256" key="1">
    <source>
        <dbReference type="SAM" id="Phobius"/>
    </source>
</evidence>
<feature type="transmembrane region" description="Helical" evidence="1">
    <location>
        <begin position="12"/>
        <end position="29"/>
    </location>
</feature>
<protein>
    <submittedName>
        <fullName evidence="2">Uncharacterized protein</fullName>
    </submittedName>
</protein>
<dbReference type="Proteomes" id="UP001642540">
    <property type="component" value="Unassembled WGS sequence"/>
</dbReference>
<organism evidence="2 3">
    <name type="scientific">Orchesella dallaii</name>
    <dbReference type="NCBI Taxonomy" id="48710"/>
    <lineage>
        <taxon>Eukaryota</taxon>
        <taxon>Metazoa</taxon>
        <taxon>Ecdysozoa</taxon>
        <taxon>Arthropoda</taxon>
        <taxon>Hexapoda</taxon>
        <taxon>Collembola</taxon>
        <taxon>Entomobryomorpha</taxon>
        <taxon>Entomobryoidea</taxon>
        <taxon>Orchesellidae</taxon>
        <taxon>Orchesellinae</taxon>
        <taxon>Orchesella</taxon>
    </lineage>
</organism>
<reference evidence="2 3" key="1">
    <citation type="submission" date="2024-08" db="EMBL/GenBank/DDBJ databases">
        <authorList>
            <person name="Cucini C."/>
            <person name="Frati F."/>
        </authorList>
    </citation>
    <scope>NUCLEOTIDE SEQUENCE [LARGE SCALE GENOMIC DNA]</scope>
</reference>